<dbReference type="InterPro" id="IPR015793">
    <property type="entry name" value="Pyrv_Knase_brl"/>
</dbReference>
<evidence type="ECO:0000259" key="14">
    <source>
        <dbReference type="Pfam" id="PF00224"/>
    </source>
</evidence>
<dbReference type="Pfam" id="PF00224">
    <property type="entry name" value="PK"/>
    <property type="match status" value="1"/>
</dbReference>
<dbReference type="InterPro" id="IPR001697">
    <property type="entry name" value="Pyr_Knase"/>
</dbReference>
<keyword evidence="10 13" id="KW-0460">Magnesium</keyword>
<evidence type="ECO:0000256" key="6">
    <source>
        <dbReference type="ARBA" id="ARBA00022723"/>
    </source>
</evidence>
<feature type="domain" description="Pyruvate kinase barrel" evidence="14">
    <location>
        <begin position="16"/>
        <end position="117"/>
    </location>
</feature>
<evidence type="ECO:0000256" key="12">
    <source>
        <dbReference type="ARBA" id="ARBA00023317"/>
    </source>
</evidence>
<comment type="cofactor">
    <cofactor evidence="1">
        <name>K(+)</name>
        <dbReference type="ChEBI" id="CHEBI:29103"/>
    </cofactor>
</comment>
<dbReference type="SUPFAM" id="SSF51621">
    <property type="entry name" value="Phosphoenolpyruvate/pyruvate domain"/>
    <property type="match status" value="1"/>
</dbReference>
<dbReference type="Proteomes" id="UP001497516">
    <property type="component" value="Chromosome 2"/>
</dbReference>
<evidence type="ECO:0000256" key="8">
    <source>
        <dbReference type="ARBA" id="ARBA00022777"/>
    </source>
</evidence>
<evidence type="ECO:0000256" key="9">
    <source>
        <dbReference type="ARBA" id="ARBA00022840"/>
    </source>
</evidence>
<proteinExistence type="inferred from homology"/>
<dbReference type="GO" id="GO:0005524">
    <property type="term" value="F:ATP binding"/>
    <property type="evidence" value="ECO:0007669"/>
    <property type="project" value="UniProtKB-KW"/>
</dbReference>
<keyword evidence="8 13" id="KW-0418">Kinase</keyword>
<reference evidence="15 16" key="1">
    <citation type="submission" date="2024-04" db="EMBL/GenBank/DDBJ databases">
        <authorList>
            <person name="Fracassetti M."/>
        </authorList>
    </citation>
    <scope>NUCLEOTIDE SEQUENCE [LARGE SCALE GENOMIC DNA]</scope>
</reference>
<keyword evidence="5 13" id="KW-0808">Transferase</keyword>
<evidence type="ECO:0000256" key="3">
    <source>
        <dbReference type="ARBA" id="ARBA00008663"/>
    </source>
</evidence>
<name>A0AAV2D9C8_9ROSI</name>
<dbReference type="AlphaFoldDB" id="A0AAV2D9C8"/>
<comment type="similarity">
    <text evidence="3 13">Belongs to the pyruvate kinase family.</text>
</comment>
<evidence type="ECO:0000256" key="11">
    <source>
        <dbReference type="ARBA" id="ARBA00023152"/>
    </source>
</evidence>
<sequence>MSVNSEQFMSLNLCSSNKDMTVIAKIESIDSSKNLEEIIQASHGAMVARGDMSAQIPLEHIPATQQKIVEVCRQLNKPVIVASQLLESMIKYPTPTRAEVADVCEAVRQRWRCIGCSYECEREN</sequence>
<dbReference type="EC" id="2.7.1.40" evidence="4 13"/>
<dbReference type="GO" id="GO:0030955">
    <property type="term" value="F:potassium ion binding"/>
    <property type="evidence" value="ECO:0007669"/>
    <property type="project" value="InterPro"/>
</dbReference>
<dbReference type="GO" id="GO:0000287">
    <property type="term" value="F:magnesium ion binding"/>
    <property type="evidence" value="ECO:0007669"/>
    <property type="project" value="InterPro"/>
</dbReference>
<accession>A0AAV2D9C8</accession>
<keyword evidence="11 13" id="KW-0324">Glycolysis</keyword>
<dbReference type="EMBL" id="OZ034815">
    <property type="protein sequence ID" value="CAL1370454.1"/>
    <property type="molecule type" value="Genomic_DNA"/>
</dbReference>
<dbReference type="InterPro" id="IPR040442">
    <property type="entry name" value="Pyrv_kinase-like_dom_sf"/>
</dbReference>
<keyword evidence="6" id="KW-0479">Metal-binding</keyword>
<dbReference type="GO" id="GO:0016301">
    <property type="term" value="F:kinase activity"/>
    <property type="evidence" value="ECO:0007669"/>
    <property type="project" value="UniProtKB-KW"/>
</dbReference>
<evidence type="ECO:0000256" key="13">
    <source>
        <dbReference type="RuleBase" id="RU000504"/>
    </source>
</evidence>
<evidence type="ECO:0000256" key="4">
    <source>
        <dbReference type="ARBA" id="ARBA00012142"/>
    </source>
</evidence>
<dbReference type="Gene3D" id="3.20.20.60">
    <property type="entry name" value="Phosphoenolpyruvate-binding domains"/>
    <property type="match status" value="1"/>
</dbReference>
<keyword evidence="7" id="KW-0547">Nucleotide-binding</keyword>
<evidence type="ECO:0000313" key="15">
    <source>
        <dbReference type="EMBL" id="CAL1370454.1"/>
    </source>
</evidence>
<evidence type="ECO:0000256" key="2">
    <source>
        <dbReference type="ARBA" id="ARBA00004997"/>
    </source>
</evidence>
<gene>
    <name evidence="15" type="ORF">LTRI10_LOCUS12580</name>
</gene>
<protein>
    <recommendedName>
        <fullName evidence="4 13">Pyruvate kinase</fullName>
        <ecNumber evidence="4 13">2.7.1.40</ecNumber>
    </recommendedName>
</protein>
<dbReference type="PANTHER" id="PTHR11817">
    <property type="entry name" value="PYRUVATE KINASE"/>
    <property type="match status" value="1"/>
</dbReference>
<evidence type="ECO:0000256" key="7">
    <source>
        <dbReference type="ARBA" id="ARBA00022741"/>
    </source>
</evidence>
<evidence type="ECO:0000256" key="10">
    <source>
        <dbReference type="ARBA" id="ARBA00022842"/>
    </source>
</evidence>
<comment type="pathway">
    <text evidence="2 13">Carbohydrate degradation; glycolysis; pyruvate from D-glyceraldehyde 3-phosphate: step 5/5.</text>
</comment>
<dbReference type="PRINTS" id="PR01050">
    <property type="entry name" value="PYRUVTKNASE"/>
</dbReference>
<dbReference type="GO" id="GO:0004743">
    <property type="term" value="F:pyruvate kinase activity"/>
    <property type="evidence" value="ECO:0007669"/>
    <property type="project" value="UniProtKB-EC"/>
</dbReference>
<keyword evidence="16" id="KW-1185">Reference proteome</keyword>
<organism evidence="15 16">
    <name type="scientific">Linum trigynum</name>
    <dbReference type="NCBI Taxonomy" id="586398"/>
    <lineage>
        <taxon>Eukaryota</taxon>
        <taxon>Viridiplantae</taxon>
        <taxon>Streptophyta</taxon>
        <taxon>Embryophyta</taxon>
        <taxon>Tracheophyta</taxon>
        <taxon>Spermatophyta</taxon>
        <taxon>Magnoliopsida</taxon>
        <taxon>eudicotyledons</taxon>
        <taxon>Gunneridae</taxon>
        <taxon>Pentapetalae</taxon>
        <taxon>rosids</taxon>
        <taxon>fabids</taxon>
        <taxon>Malpighiales</taxon>
        <taxon>Linaceae</taxon>
        <taxon>Linum</taxon>
    </lineage>
</organism>
<keyword evidence="12" id="KW-0670">Pyruvate</keyword>
<evidence type="ECO:0000313" key="16">
    <source>
        <dbReference type="Proteomes" id="UP001497516"/>
    </source>
</evidence>
<comment type="catalytic activity">
    <reaction evidence="13">
        <text>pyruvate + ATP = phosphoenolpyruvate + ADP + H(+)</text>
        <dbReference type="Rhea" id="RHEA:18157"/>
        <dbReference type="ChEBI" id="CHEBI:15361"/>
        <dbReference type="ChEBI" id="CHEBI:15378"/>
        <dbReference type="ChEBI" id="CHEBI:30616"/>
        <dbReference type="ChEBI" id="CHEBI:58702"/>
        <dbReference type="ChEBI" id="CHEBI:456216"/>
        <dbReference type="EC" id="2.7.1.40"/>
    </reaction>
</comment>
<evidence type="ECO:0000256" key="1">
    <source>
        <dbReference type="ARBA" id="ARBA00001958"/>
    </source>
</evidence>
<dbReference type="InterPro" id="IPR015813">
    <property type="entry name" value="Pyrv/PenolPyrv_kinase-like_dom"/>
</dbReference>
<keyword evidence="9" id="KW-0067">ATP-binding</keyword>
<evidence type="ECO:0000256" key="5">
    <source>
        <dbReference type="ARBA" id="ARBA00022679"/>
    </source>
</evidence>